<name>A0ABT8SPU6_9CAUL</name>
<reference evidence="1" key="1">
    <citation type="submission" date="2023-07" db="EMBL/GenBank/DDBJ databases">
        <title>Brevundimonas soil sp. nov., isolated from the soil of chemical plant.</title>
        <authorList>
            <person name="Wu N."/>
        </authorList>
    </citation>
    <scope>NUCLEOTIDE SEQUENCE</scope>
    <source>
        <strain evidence="1">XZ-24</strain>
    </source>
</reference>
<proteinExistence type="predicted"/>
<comment type="caution">
    <text evidence="1">The sequence shown here is derived from an EMBL/GenBank/DDBJ whole genome shotgun (WGS) entry which is preliminary data.</text>
</comment>
<dbReference type="Proteomes" id="UP001169063">
    <property type="component" value="Unassembled WGS sequence"/>
</dbReference>
<evidence type="ECO:0000313" key="2">
    <source>
        <dbReference type="Proteomes" id="UP001169063"/>
    </source>
</evidence>
<organism evidence="1 2">
    <name type="scientific">Peiella sedimenti</name>
    <dbReference type="NCBI Taxonomy" id="3061083"/>
    <lineage>
        <taxon>Bacteria</taxon>
        <taxon>Pseudomonadati</taxon>
        <taxon>Pseudomonadota</taxon>
        <taxon>Alphaproteobacteria</taxon>
        <taxon>Caulobacterales</taxon>
        <taxon>Caulobacteraceae</taxon>
        <taxon>Peiella</taxon>
    </lineage>
</organism>
<protein>
    <submittedName>
        <fullName evidence="1">Uncharacterized protein</fullName>
    </submittedName>
</protein>
<gene>
    <name evidence="1" type="ORF">Q0812_13430</name>
</gene>
<accession>A0ABT8SPU6</accession>
<dbReference type="RefSeq" id="WP_302110862.1">
    <property type="nucleotide sequence ID" value="NZ_JAUKTR010000006.1"/>
</dbReference>
<keyword evidence="2" id="KW-1185">Reference proteome</keyword>
<sequence length="125" mass="13160">MSCCFTAVRVCLRMDDWSEGVMTVADADGNATDLTGVSAISCAFKLNDDDGATQFTLSLQTTDVEGFRILSPPMLGQVAVVISPTTKATVADDTGCAVLRGSLKITWPNGRTSSRPLELQLDGVA</sequence>
<evidence type="ECO:0000313" key="1">
    <source>
        <dbReference type="EMBL" id="MDO1560431.1"/>
    </source>
</evidence>
<dbReference type="EMBL" id="JAUKTR010000006">
    <property type="protein sequence ID" value="MDO1560431.1"/>
    <property type="molecule type" value="Genomic_DNA"/>
</dbReference>